<organism evidence="4 5">
    <name type="scientific">Paenibacillus sepulcri</name>
    <dbReference type="NCBI Taxonomy" id="359917"/>
    <lineage>
        <taxon>Bacteria</taxon>
        <taxon>Bacillati</taxon>
        <taxon>Bacillota</taxon>
        <taxon>Bacilli</taxon>
        <taxon>Bacillales</taxon>
        <taxon>Paenibacillaceae</taxon>
        <taxon>Paenibacillus</taxon>
    </lineage>
</organism>
<feature type="domain" description="Capsule synthesis protein CapA" evidence="3">
    <location>
        <begin position="76"/>
        <end position="328"/>
    </location>
</feature>
<dbReference type="InterPro" id="IPR052169">
    <property type="entry name" value="CW_Biosynth-Accessory"/>
</dbReference>
<keyword evidence="5" id="KW-1185">Reference proteome</keyword>
<dbReference type="PANTHER" id="PTHR33393:SF12">
    <property type="entry name" value="CAPSULE BIOSYNTHESIS PROTEIN CAPA"/>
    <property type="match status" value="1"/>
</dbReference>
<dbReference type="CDD" id="cd07381">
    <property type="entry name" value="MPP_CapA"/>
    <property type="match status" value="1"/>
</dbReference>
<dbReference type="SMART" id="SM00854">
    <property type="entry name" value="PGA_cap"/>
    <property type="match status" value="1"/>
</dbReference>
<dbReference type="Pfam" id="PF09587">
    <property type="entry name" value="PGA_cap"/>
    <property type="match status" value="1"/>
</dbReference>
<evidence type="ECO:0000259" key="3">
    <source>
        <dbReference type="SMART" id="SM00854"/>
    </source>
</evidence>
<evidence type="ECO:0000313" key="4">
    <source>
        <dbReference type="EMBL" id="MBW7453512.1"/>
    </source>
</evidence>
<gene>
    <name evidence="4" type="ORF">K0U00_05605</name>
</gene>
<reference evidence="4 5" key="1">
    <citation type="submission" date="2021-07" db="EMBL/GenBank/DDBJ databases">
        <title>Paenibacillus radiodurans sp. nov., isolated from the southeastern edge of Tengger Desert.</title>
        <authorList>
            <person name="Zhang G."/>
        </authorList>
    </citation>
    <scope>NUCLEOTIDE SEQUENCE [LARGE SCALE GENOMIC DNA]</scope>
    <source>
        <strain evidence="4 5">CCM 7311</strain>
    </source>
</reference>
<feature type="region of interest" description="Disordered" evidence="2">
    <location>
        <begin position="1"/>
        <end position="70"/>
    </location>
</feature>
<feature type="compositionally biased region" description="Polar residues" evidence="2">
    <location>
        <begin position="17"/>
        <end position="28"/>
    </location>
</feature>
<sequence length="422" mass="46259">MDTPKLNDNPGIEKSSEAANTDTDTEQLQPKPIESSPAAKPLDTEGEPANDIANDPAVEEPDSAGNDEVVPDSEAVWMAVGDIMMHMPQLPSSYDVKTKKYNFNPFFTQVKPLLEQGDWTLGNLETPIAGKSLGYSGFPRFNSPVELASALKYAGFNVITNANNHAMDRGAQGIDLTLKHLLEQGFTVKGTARSRAEADHLTLVEHKGIRMGLLAYTYGTNGIPLPKDKPYAVSLIDEEAMVRDIGRLHEAGADFITIALHFGIEYQTAPNDEQKALARKLIAAGADIIAGSHPHVLQPYETIETTEPDGSVRRGLIIYSMGNFISNQRGDTKDYGVIYKVMIHKNNTTHRTTIGEIQTIPTWVYRSGNKEAYKYAVVPLAQTIKNRSLKGLASADYSLLSRQLELVNKRLNSMAVHEAIAK</sequence>
<dbReference type="SUPFAM" id="SSF56300">
    <property type="entry name" value="Metallo-dependent phosphatases"/>
    <property type="match status" value="1"/>
</dbReference>
<dbReference type="InterPro" id="IPR019079">
    <property type="entry name" value="Capsule_synth_CapA"/>
</dbReference>
<proteinExistence type="inferred from homology"/>
<comment type="similarity">
    <text evidence="1">Belongs to the CapA family.</text>
</comment>
<evidence type="ECO:0000313" key="5">
    <source>
        <dbReference type="Proteomes" id="UP001519887"/>
    </source>
</evidence>
<evidence type="ECO:0000256" key="1">
    <source>
        <dbReference type="ARBA" id="ARBA00005662"/>
    </source>
</evidence>
<dbReference type="Proteomes" id="UP001519887">
    <property type="component" value="Unassembled WGS sequence"/>
</dbReference>
<evidence type="ECO:0000256" key="2">
    <source>
        <dbReference type="SAM" id="MobiDB-lite"/>
    </source>
</evidence>
<dbReference type="PANTHER" id="PTHR33393">
    <property type="entry name" value="POLYGLUTAMINE SYNTHESIS ACCESSORY PROTEIN RV0574C-RELATED"/>
    <property type="match status" value="1"/>
</dbReference>
<accession>A0ABS7BY68</accession>
<protein>
    <submittedName>
        <fullName evidence="4">CapA family protein</fullName>
    </submittedName>
</protein>
<dbReference type="InterPro" id="IPR029052">
    <property type="entry name" value="Metallo-depent_PP-like"/>
</dbReference>
<name>A0ABS7BY68_9BACL</name>
<dbReference type="Gene3D" id="3.60.21.10">
    <property type="match status" value="1"/>
</dbReference>
<dbReference type="EMBL" id="JAHZIK010000083">
    <property type="protein sequence ID" value="MBW7453512.1"/>
    <property type="molecule type" value="Genomic_DNA"/>
</dbReference>
<comment type="caution">
    <text evidence="4">The sequence shown here is derived from an EMBL/GenBank/DDBJ whole genome shotgun (WGS) entry which is preliminary data.</text>
</comment>